<dbReference type="Proteomes" id="UP000694546">
    <property type="component" value="Chromosome 13"/>
</dbReference>
<evidence type="ECO:0000256" key="3">
    <source>
        <dbReference type="ARBA" id="ARBA00022692"/>
    </source>
</evidence>
<dbReference type="AlphaFoldDB" id="A0A8C4ZSN8"/>
<proteinExistence type="inferred from homology"/>
<dbReference type="Pfam" id="PF06140">
    <property type="entry name" value="Ifi-6-16"/>
    <property type="match status" value="1"/>
</dbReference>
<organism evidence="7 8">
    <name type="scientific">Gadus morhua</name>
    <name type="common">Atlantic cod</name>
    <dbReference type="NCBI Taxonomy" id="8049"/>
    <lineage>
        <taxon>Eukaryota</taxon>
        <taxon>Metazoa</taxon>
        <taxon>Chordata</taxon>
        <taxon>Craniata</taxon>
        <taxon>Vertebrata</taxon>
        <taxon>Euteleostomi</taxon>
        <taxon>Actinopterygii</taxon>
        <taxon>Neopterygii</taxon>
        <taxon>Teleostei</taxon>
        <taxon>Neoteleostei</taxon>
        <taxon>Acanthomorphata</taxon>
        <taxon>Zeiogadaria</taxon>
        <taxon>Gadariae</taxon>
        <taxon>Gadiformes</taxon>
        <taxon>Gadoidei</taxon>
        <taxon>Gadidae</taxon>
        <taxon>Gadus</taxon>
    </lineage>
</organism>
<feature type="transmembrane region" description="Helical" evidence="6">
    <location>
        <begin position="6"/>
        <end position="32"/>
    </location>
</feature>
<evidence type="ECO:0000256" key="1">
    <source>
        <dbReference type="ARBA" id="ARBA00004141"/>
    </source>
</evidence>
<dbReference type="GO" id="GO:0097193">
    <property type="term" value="P:intrinsic apoptotic signaling pathway"/>
    <property type="evidence" value="ECO:0007669"/>
    <property type="project" value="TreeGrafter"/>
</dbReference>
<keyword evidence="5 6" id="KW-0472">Membrane</keyword>
<dbReference type="InterPro" id="IPR009311">
    <property type="entry name" value="IFI6/IFI27-like"/>
</dbReference>
<dbReference type="Ensembl" id="ENSGMOT00000022342.2">
    <property type="protein sequence ID" value="ENSGMOP00000021824.2"/>
    <property type="gene ID" value="ENSGMOG00000020337.2"/>
</dbReference>
<feature type="transmembrane region" description="Helical" evidence="6">
    <location>
        <begin position="39"/>
        <end position="60"/>
    </location>
</feature>
<reference evidence="7" key="1">
    <citation type="submission" date="2025-08" db="UniProtKB">
        <authorList>
            <consortium name="Ensembl"/>
        </authorList>
    </citation>
    <scope>IDENTIFICATION</scope>
</reference>
<comment type="subcellular location">
    <subcellularLocation>
        <location evidence="1">Membrane</location>
        <topology evidence="1">Multi-pass membrane protein</topology>
    </subcellularLocation>
</comment>
<dbReference type="Gene3D" id="6.10.110.10">
    <property type="match status" value="1"/>
</dbReference>
<keyword evidence="8" id="KW-1185">Reference proteome</keyword>
<evidence type="ECO:0000313" key="7">
    <source>
        <dbReference type="Ensembl" id="ENSGMOP00000021824.2"/>
    </source>
</evidence>
<reference evidence="7" key="2">
    <citation type="submission" date="2025-09" db="UniProtKB">
        <authorList>
            <consortium name="Ensembl"/>
        </authorList>
    </citation>
    <scope>IDENTIFICATION</scope>
</reference>
<evidence type="ECO:0000256" key="2">
    <source>
        <dbReference type="ARBA" id="ARBA00007262"/>
    </source>
</evidence>
<keyword evidence="3 6" id="KW-0812">Transmembrane</keyword>
<comment type="similarity">
    <text evidence="2">Belongs to the IFI6/IFI27 family.</text>
</comment>
<protein>
    <submittedName>
        <fullName evidence="7">Uncharacterized protein</fullName>
    </submittedName>
</protein>
<sequence>VTGAALATVCGAVFAAPFVLGVVGFTSAGIAAGSIASSLMSTAAVANGGGVAVGSMVALLQSAGVLGLGAAATTATAATGGTVGAIVGAILI</sequence>
<feature type="transmembrane region" description="Helical" evidence="6">
    <location>
        <begin position="66"/>
        <end position="91"/>
    </location>
</feature>
<evidence type="ECO:0000313" key="8">
    <source>
        <dbReference type="Proteomes" id="UP000694546"/>
    </source>
</evidence>
<dbReference type="GO" id="GO:0001836">
    <property type="term" value="P:release of cytochrome c from mitochondria"/>
    <property type="evidence" value="ECO:0007669"/>
    <property type="project" value="TreeGrafter"/>
</dbReference>
<name>A0A8C4ZSN8_GADMO</name>
<evidence type="ECO:0000256" key="5">
    <source>
        <dbReference type="ARBA" id="ARBA00023136"/>
    </source>
</evidence>
<dbReference type="PANTHER" id="PTHR16932:SF37">
    <property type="entry name" value="ISG12-1 PROTEIN-RELATED"/>
    <property type="match status" value="1"/>
</dbReference>
<accession>A0A8C4ZSN8</accession>
<evidence type="ECO:0000256" key="4">
    <source>
        <dbReference type="ARBA" id="ARBA00022989"/>
    </source>
</evidence>
<dbReference type="InterPro" id="IPR038213">
    <property type="entry name" value="IFI6/IFI27-like_sf"/>
</dbReference>
<evidence type="ECO:0000256" key="6">
    <source>
        <dbReference type="SAM" id="Phobius"/>
    </source>
</evidence>
<keyword evidence="4 6" id="KW-1133">Transmembrane helix</keyword>
<dbReference type="GO" id="GO:0031966">
    <property type="term" value="C:mitochondrial membrane"/>
    <property type="evidence" value="ECO:0007669"/>
    <property type="project" value="TreeGrafter"/>
</dbReference>
<dbReference type="PANTHER" id="PTHR16932">
    <property type="entry name" value="INTERFERON ALPHA-INDUCIBLE PROTEIN 27"/>
    <property type="match status" value="1"/>
</dbReference>
<dbReference type="OMA" id="VGWLSNI"/>
<dbReference type="GeneTree" id="ENSGT01150000287252"/>